<organism evidence="3">
    <name type="scientific">Lygus hesperus</name>
    <name type="common">Western plant bug</name>
    <dbReference type="NCBI Taxonomy" id="30085"/>
    <lineage>
        <taxon>Eukaryota</taxon>
        <taxon>Metazoa</taxon>
        <taxon>Ecdysozoa</taxon>
        <taxon>Arthropoda</taxon>
        <taxon>Hexapoda</taxon>
        <taxon>Insecta</taxon>
        <taxon>Pterygota</taxon>
        <taxon>Neoptera</taxon>
        <taxon>Paraneoptera</taxon>
        <taxon>Hemiptera</taxon>
        <taxon>Heteroptera</taxon>
        <taxon>Panheteroptera</taxon>
        <taxon>Cimicomorpha</taxon>
        <taxon>Miridae</taxon>
        <taxon>Mirini</taxon>
        <taxon>Lygus</taxon>
    </lineage>
</organism>
<sequence length="103" mass="11401">MLCSLAHLSLAATALSWYSLVTALANSTRATAKIKPTKDFIVDNRTLHTTCDAPQSHLPVYIPETIVYVRIPTTRHLFSFLGGAQKNLSAFLTLSRFSSLFFL</sequence>
<feature type="chain" id="PRO_5007527075" description="Secreted protein" evidence="1">
    <location>
        <begin position="24"/>
        <end position="103"/>
    </location>
</feature>
<dbReference type="EMBL" id="GDHC01013487">
    <property type="protein sequence ID" value="JAQ05142.1"/>
    <property type="molecule type" value="Transcribed_RNA"/>
</dbReference>
<evidence type="ECO:0000313" key="2">
    <source>
        <dbReference type="EMBL" id="JAQ02399.1"/>
    </source>
</evidence>
<reference evidence="3" key="1">
    <citation type="journal article" date="2016" name="Gigascience">
        <title>De novo construction of an expanded transcriptome assembly for the western tarnished plant bug, Lygus hesperus.</title>
        <authorList>
            <person name="Tassone E.E."/>
            <person name="Geib S.M."/>
            <person name="Hall B."/>
            <person name="Fabrick J.A."/>
            <person name="Brent C.S."/>
            <person name="Hull J.J."/>
        </authorList>
    </citation>
    <scope>NUCLEOTIDE SEQUENCE</scope>
</reference>
<gene>
    <name evidence="3" type="ORF">g.53385</name>
    <name evidence="2" type="ORF">g.53386</name>
</gene>
<proteinExistence type="predicted"/>
<evidence type="ECO:0008006" key="4">
    <source>
        <dbReference type="Google" id="ProtNLM"/>
    </source>
</evidence>
<feature type="signal peptide" evidence="1">
    <location>
        <begin position="1"/>
        <end position="23"/>
    </location>
</feature>
<evidence type="ECO:0000313" key="3">
    <source>
        <dbReference type="EMBL" id="JAQ05142.1"/>
    </source>
</evidence>
<dbReference type="EMBL" id="GDHC01016230">
    <property type="protein sequence ID" value="JAQ02399.1"/>
    <property type="molecule type" value="Transcribed_RNA"/>
</dbReference>
<dbReference type="AlphaFoldDB" id="A0A146LDJ8"/>
<evidence type="ECO:0000256" key="1">
    <source>
        <dbReference type="SAM" id="SignalP"/>
    </source>
</evidence>
<keyword evidence="1" id="KW-0732">Signal</keyword>
<accession>A0A146LDJ8</accession>
<name>A0A146LDJ8_LYGHE</name>
<protein>
    <recommendedName>
        <fullName evidence="4">Secreted protein</fullName>
    </recommendedName>
</protein>